<feature type="chain" id="PRO_5025376397" evidence="2">
    <location>
        <begin position="22"/>
        <end position="281"/>
    </location>
</feature>
<dbReference type="EMBL" id="ML977605">
    <property type="protein sequence ID" value="KAF1998289.1"/>
    <property type="molecule type" value="Genomic_DNA"/>
</dbReference>
<sequence>MPSRFATFIVSISLFPILAAATSIQHKTCNISGDPDVYGPGVRYGFYLQWAAITLFLFACPEKANIARTASTLSVLSVYINTFRNFQKRSVIGIEWALLWYLTSALLLYNLPVSKKGAQKSGGSLSAMLLIFSMYYMASPYVFFAALEYGKQPGCDLKVFLFTPISIYAKGFWMTMKVFSMGGAILAGPLFFIGALAALVGWFRGWGDSEVENYQEPRNIRSVILGTMAIGGGATAIAFTEMTIKINHITFPGTSFEDSGQLISLLIGGFTLVSAAFSAMR</sequence>
<keyword evidence="1" id="KW-0812">Transmembrane</keyword>
<evidence type="ECO:0000313" key="4">
    <source>
        <dbReference type="Proteomes" id="UP000799779"/>
    </source>
</evidence>
<feature type="transmembrane region" description="Helical" evidence="1">
    <location>
        <begin position="44"/>
        <end position="60"/>
    </location>
</feature>
<reference evidence="3" key="1">
    <citation type="journal article" date="2020" name="Stud. Mycol.">
        <title>101 Dothideomycetes genomes: a test case for predicting lifestyles and emergence of pathogens.</title>
        <authorList>
            <person name="Haridas S."/>
            <person name="Albert R."/>
            <person name="Binder M."/>
            <person name="Bloem J."/>
            <person name="Labutti K."/>
            <person name="Salamov A."/>
            <person name="Andreopoulos B."/>
            <person name="Baker S."/>
            <person name="Barry K."/>
            <person name="Bills G."/>
            <person name="Bluhm B."/>
            <person name="Cannon C."/>
            <person name="Castanera R."/>
            <person name="Culley D."/>
            <person name="Daum C."/>
            <person name="Ezra D."/>
            <person name="Gonzalez J."/>
            <person name="Henrissat B."/>
            <person name="Kuo A."/>
            <person name="Liang C."/>
            <person name="Lipzen A."/>
            <person name="Lutzoni F."/>
            <person name="Magnuson J."/>
            <person name="Mondo S."/>
            <person name="Nolan M."/>
            <person name="Ohm R."/>
            <person name="Pangilinan J."/>
            <person name="Park H.-J."/>
            <person name="Ramirez L."/>
            <person name="Alfaro M."/>
            <person name="Sun H."/>
            <person name="Tritt A."/>
            <person name="Yoshinaga Y."/>
            <person name="Zwiers L.-H."/>
            <person name="Turgeon B."/>
            <person name="Goodwin S."/>
            <person name="Spatafora J."/>
            <person name="Crous P."/>
            <person name="Grigoriev I."/>
        </authorList>
    </citation>
    <scope>NUCLEOTIDE SEQUENCE</scope>
    <source>
        <strain evidence="3">CBS 123094</strain>
    </source>
</reference>
<evidence type="ECO:0000256" key="1">
    <source>
        <dbReference type="SAM" id="Phobius"/>
    </source>
</evidence>
<feature type="transmembrane region" description="Helical" evidence="1">
    <location>
        <begin position="123"/>
        <end position="147"/>
    </location>
</feature>
<feature type="transmembrane region" description="Helical" evidence="1">
    <location>
        <begin position="182"/>
        <end position="203"/>
    </location>
</feature>
<evidence type="ECO:0000256" key="2">
    <source>
        <dbReference type="SAM" id="SignalP"/>
    </source>
</evidence>
<dbReference type="Proteomes" id="UP000799779">
    <property type="component" value="Unassembled WGS sequence"/>
</dbReference>
<keyword evidence="4" id="KW-1185">Reference proteome</keyword>
<accession>A0A6A5WBW2</accession>
<feature type="signal peptide" evidence="2">
    <location>
        <begin position="1"/>
        <end position="21"/>
    </location>
</feature>
<proteinExistence type="predicted"/>
<feature type="transmembrane region" description="Helical" evidence="1">
    <location>
        <begin position="159"/>
        <end position="176"/>
    </location>
</feature>
<feature type="transmembrane region" description="Helical" evidence="1">
    <location>
        <begin position="91"/>
        <end position="111"/>
    </location>
</feature>
<feature type="transmembrane region" description="Helical" evidence="1">
    <location>
        <begin position="260"/>
        <end position="280"/>
    </location>
</feature>
<keyword evidence="1" id="KW-0472">Membrane</keyword>
<name>A0A6A5WBW2_9PLEO</name>
<feature type="transmembrane region" description="Helical" evidence="1">
    <location>
        <begin position="223"/>
        <end position="240"/>
    </location>
</feature>
<keyword evidence="1" id="KW-1133">Transmembrane helix</keyword>
<keyword evidence="2" id="KW-0732">Signal</keyword>
<dbReference type="OrthoDB" id="3680743at2759"/>
<evidence type="ECO:0000313" key="3">
    <source>
        <dbReference type="EMBL" id="KAF1998289.1"/>
    </source>
</evidence>
<gene>
    <name evidence="3" type="ORF">P154DRAFT_261877</name>
</gene>
<protein>
    <submittedName>
        <fullName evidence="3">Uncharacterized protein</fullName>
    </submittedName>
</protein>
<organism evidence="3 4">
    <name type="scientific">Amniculicola lignicola CBS 123094</name>
    <dbReference type="NCBI Taxonomy" id="1392246"/>
    <lineage>
        <taxon>Eukaryota</taxon>
        <taxon>Fungi</taxon>
        <taxon>Dikarya</taxon>
        <taxon>Ascomycota</taxon>
        <taxon>Pezizomycotina</taxon>
        <taxon>Dothideomycetes</taxon>
        <taxon>Pleosporomycetidae</taxon>
        <taxon>Pleosporales</taxon>
        <taxon>Amniculicolaceae</taxon>
        <taxon>Amniculicola</taxon>
    </lineage>
</organism>
<dbReference type="AlphaFoldDB" id="A0A6A5WBW2"/>